<keyword evidence="3" id="KW-1185">Reference proteome</keyword>
<protein>
    <submittedName>
        <fullName evidence="2">Uncharacterized protein</fullName>
    </submittedName>
</protein>
<gene>
    <name evidence="2" type="ORF">EXIGLDRAFT_744487</name>
</gene>
<feature type="compositionally biased region" description="Pro residues" evidence="1">
    <location>
        <begin position="19"/>
        <end position="31"/>
    </location>
</feature>
<dbReference type="EMBL" id="KV425887">
    <property type="protein sequence ID" value="KZW02644.1"/>
    <property type="molecule type" value="Genomic_DNA"/>
</dbReference>
<dbReference type="InParanoid" id="A0A165PTE8"/>
<organism evidence="2 3">
    <name type="scientific">Exidia glandulosa HHB12029</name>
    <dbReference type="NCBI Taxonomy" id="1314781"/>
    <lineage>
        <taxon>Eukaryota</taxon>
        <taxon>Fungi</taxon>
        <taxon>Dikarya</taxon>
        <taxon>Basidiomycota</taxon>
        <taxon>Agaricomycotina</taxon>
        <taxon>Agaricomycetes</taxon>
        <taxon>Auriculariales</taxon>
        <taxon>Exidiaceae</taxon>
        <taxon>Exidia</taxon>
    </lineage>
</organism>
<feature type="region of interest" description="Disordered" evidence="1">
    <location>
        <begin position="1"/>
        <end position="31"/>
    </location>
</feature>
<sequence length="214" mass="24999">MNFDSKITTDEVEMSLLRSPPPYPYSDAPPPSFDSLEDSQEIQFPEMFLPRYARTRNGGVLKYRGRQLIPLFYTMVFEDDDNWCTASSKPWSAASRMERRNRKTMLRVLRAQLGRVMKIWYLLIDELANGLHDTYHSFFDDATTATERDLQLLDELDTLYELDRLVSLHIPTWKRICADCACQVCAPDERRKSVMRQFAPMEPEAVVRRVFATL</sequence>
<name>A0A165PTE8_EXIGL</name>
<accession>A0A165PTE8</accession>
<proteinExistence type="predicted"/>
<dbReference type="Proteomes" id="UP000077266">
    <property type="component" value="Unassembled WGS sequence"/>
</dbReference>
<evidence type="ECO:0000256" key="1">
    <source>
        <dbReference type="SAM" id="MobiDB-lite"/>
    </source>
</evidence>
<evidence type="ECO:0000313" key="2">
    <source>
        <dbReference type="EMBL" id="KZW02644.1"/>
    </source>
</evidence>
<evidence type="ECO:0000313" key="3">
    <source>
        <dbReference type="Proteomes" id="UP000077266"/>
    </source>
</evidence>
<dbReference type="AlphaFoldDB" id="A0A165PTE8"/>
<reference evidence="2 3" key="1">
    <citation type="journal article" date="2016" name="Mol. Biol. Evol.">
        <title>Comparative Genomics of Early-Diverging Mushroom-Forming Fungi Provides Insights into the Origins of Lignocellulose Decay Capabilities.</title>
        <authorList>
            <person name="Nagy L.G."/>
            <person name="Riley R."/>
            <person name="Tritt A."/>
            <person name="Adam C."/>
            <person name="Daum C."/>
            <person name="Floudas D."/>
            <person name="Sun H."/>
            <person name="Yadav J.S."/>
            <person name="Pangilinan J."/>
            <person name="Larsson K.H."/>
            <person name="Matsuura K."/>
            <person name="Barry K."/>
            <person name="Labutti K."/>
            <person name="Kuo R."/>
            <person name="Ohm R.A."/>
            <person name="Bhattacharya S.S."/>
            <person name="Shirouzu T."/>
            <person name="Yoshinaga Y."/>
            <person name="Martin F.M."/>
            <person name="Grigoriev I.V."/>
            <person name="Hibbett D.S."/>
        </authorList>
    </citation>
    <scope>NUCLEOTIDE SEQUENCE [LARGE SCALE GENOMIC DNA]</scope>
    <source>
        <strain evidence="2 3">HHB12029</strain>
    </source>
</reference>